<accession>A0A362WZT9</accession>
<name>A0A362WZT9_9FLAO</name>
<dbReference type="EMBL" id="PVEO01000004">
    <property type="protein sequence ID" value="PQV48799.1"/>
    <property type="molecule type" value="Genomic_DNA"/>
</dbReference>
<gene>
    <name evidence="2" type="ORF">CLV33_1044</name>
</gene>
<feature type="transmembrane region" description="Helical" evidence="1">
    <location>
        <begin position="7"/>
        <end position="26"/>
    </location>
</feature>
<organism evidence="2 3">
    <name type="scientific">Jejuia pallidilutea</name>
    <dbReference type="NCBI Taxonomy" id="504487"/>
    <lineage>
        <taxon>Bacteria</taxon>
        <taxon>Pseudomonadati</taxon>
        <taxon>Bacteroidota</taxon>
        <taxon>Flavobacteriia</taxon>
        <taxon>Flavobacteriales</taxon>
        <taxon>Flavobacteriaceae</taxon>
        <taxon>Jejuia</taxon>
    </lineage>
</organism>
<evidence type="ECO:0000313" key="3">
    <source>
        <dbReference type="Proteomes" id="UP000251545"/>
    </source>
</evidence>
<protein>
    <submittedName>
        <fullName evidence="2">Uncharacterized protein</fullName>
    </submittedName>
</protein>
<sequence length="151" mass="17073">MEKKTKIYLLLGAVLVIWGIIGYKIVSTLNPDPITQTKVNFDMAFKPKQHTETDTFSIQLAHRDPFLGTLHKERQSKPKIRQKTETTWIPVLYHGIITETSGKNKVFIVSISNKQILMKQGQTISGISLLKGNDTSITLRYKGTTKTITKT</sequence>
<dbReference type="Proteomes" id="UP000251545">
    <property type="component" value="Unassembled WGS sequence"/>
</dbReference>
<comment type="caution">
    <text evidence="2">The sequence shown here is derived from an EMBL/GenBank/DDBJ whole genome shotgun (WGS) entry which is preliminary data.</text>
</comment>
<evidence type="ECO:0000256" key="1">
    <source>
        <dbReference type="SAM" id="Phobius"/>
    </source>
</evidence>
<reference evidence="2 3" key="1">
    <citation type="submission" date="2018-02" db="EMBL/GenBank/DDBJ databases">
        <title>Genomic Encyclopedia of Archaeal and Bacterial Type Strains, Phase II (KMG-II): from individual species to whole genera.</title>
        <authorList>
            <person name="Goeker M."/>
        </authorList>
    </citation>
    <scope>NUCLEOTIDE SEQUENCE [LARGE SCALE GENOMIC DNA]</scope>
    <source>
        <strain evidence="2 3">DSM 21165</strain>
    </source>
</reference>
<evidence type="ECO:0000313" key="2">
    <source>
        <dbReference type="EMBL" id="PQV48799.1"/>
    </source>
</evidence>
<dbReference type="AlphaFoldDB" id="A0A362WZT9"/>
<keyword evidence="1" id="KW-1133">Transmembrane helix</keyword>
<proteinExistence type="predicted"/>
<keyword evidence="1" id="KW-0472">Membrane</keyword>
<keyword evidence="1" id="KW-0812">Transmembrane</keyword>